<accession>A0ABT8XMS2</accession>
<name>A0ABT8XMS2_9HYPH</name>
<evidence type="ECO:0000313" key="1">
    <source>
        <dbReference type="EMBL" id="MDO6124491.1"/>
    </source>
</evidence>
<dbReference type="RefSeq" id="WP_244763601.1">
    <property type="nucleotide sequence ID" value="NZ_JALJCJ010000008.1"/>
</dbReference>
<reference evidence="1" key="1">
    <citation type="submission" date="2022-04" db="EMBL/GenBank/DDBJ databases">
        <title>Shinella lacus sp. nov., a novel member of the genus Shinella from water.</title>
        <authorList>
            <person name="Deng Y."/>
        </authorList>
    </citation>
    <scope>NUCLEOTIDE SEQUENCE</scope>
    <source>
        <strain evidence="1">JCM 31239</strain>
    </source>
</reference>
<proteinExistence type="predicted"/>
<evidence type="ECO:0000313" key="2">
    <source>
        <dbReference type="Proteomes" id="UP001177080"/>
    </source>
</evidence>
<dbReference type="Proteomes" id="UP001177080">
    <property type="component" value="Unassembled WGS sequence"/>
</dbReference>
<protein>
    <submittedName>
        <fullName evidence="1">Uncharacterized protein</fullName>
    </submittedName>
</protein>
<organism evidence="1 2">
    <name type="scientific">Shinella curvata</name>
    <dbReference type="NCBI Taxonomy" id="1817964"/>
    <lineage>
        <taxon>Bacteria</taxon>
        <taxon>Pseudomonadati</taxon>
        <taxon>Pseudomonadota</taxon>
        <taxon>Alphaproteobacteria</taxon>
        <taxon>Hyphomicrobiales</taxon>
        <taxon>Rhizobiaceae</taxon>
        <taxon>Shinella</taxon>
    </lineage>
</organism>
<gene>
    <name evidence="1" type="ORF">GB928_025180</name>
</gene>
<sequence length="304" mass="32476">MMKISVKSESRVDILWLSALLAGLGNEARNACDGLGRAGVRLPSGRMCIDGGASALLAITAPGRRSWEAHVLTGMDVDRQDWAGRRLGPEGEAITFERRMYRGRGQVAVVEARHAAATAGEVAAACFERWHRSIGPFGRVYSVGRDSRGGVRIAWQIDRHVDVAGLIAPLIGRGNWLAAARSLDAVHGFDLARSSGPWSLSMDVTAPSLGWRLGSTRWAWALDGAAKRERLARWITAHGGDGGYACALHDLLSGYDARHAGSIGRAVEVDVCEGSVTAATAYLGATFASSNDLPGYQRRLTWAG</sequence>
<dbReference type="EMBL" id="WHSC02000013">
    <property type="protein sequence ID" value="MDO6124491.1"/>
    <property type="molecule type" value="Genomic_DNA"/>
</dbReference>
<keyword evidence="2" id="KW-1185">Reference proteome</keyword>
<comment type="caution">
    <text evidence="1">The sequence shown here is derived from an EMBL/GenBank/DDBJ whole genome shotgun (WGS) entry which is preliminary data.</text>
</comment>